<dbReference type="GO" id="GO:0051666">
    <property type="term" value="P:actin cortical patch localization"/>
    <property type="evidence" value="ECO:0007669"/>
    <property type="project" value="TreeGrafter"/>
</dbReference>
<name>A0A0L0DGB4_THETB</name>
<dbReference type="eggNOG" id="ENOG502QQUZ">
    <property type="taxonomic scope" value="Eukaryota"/>
</dbReference>
<dbReference type="PANTHER" id="PTHR28245:SF1">
    <property type="entry name" value="ARF3-INTERACTING PROTEIN 1"/>
    <property type="match status" value="1"/>
</dbReference>
<reference evidence="2 3" key="1">
    <citation type="submission" date="2010-05" db="EMBL/GenBank/DDBJ databases">
        <title>The Genome Sequence of Thecamonas trahens ATCC 50062.</title>
        <authorList>
            <consortium name="The Broad Institute Genome Sequencing Platform"/>
            <person name="Russ C."/>
            <person name="Cuomo C."/>
            <person name="Shea T."/>
            <person name="Young S.K."/>
            <person name="Zeng Q."/>
            <person name="Koehrsen M."/>
            <person name="Haas B."/>
            <person name="Borodovsky M."/>
            <person name="Guigo R."/>
            <person name="Alvarado L."/>
            <person name="Berlin A."/>
            <person name="Bochicchio J."/>
            <person name="Borenstein D."/>
            <person name="Chapman S."/>
            <person name="Chen Z."/>
            <person name="Freedman E."/>
            <person name="Gellesch M."/>
            <person name="Goldberg J."/>
            <person name="Griggs A."/>
            <person name="Gujja S."/>
            <person name="Heilman E."/>
            <person name="Heiman D."/>
            <person name="Hepburn T."/>
            <person name="Howarth C."/>
            <person name="Jen D."/>
            <person name="Larson L."/>
            <person name="Mehta T."/>
            <person name="Park D."/>
            <person name="Pearson M."/>
            <person name="Roberts A."/>
            <person name="Saif S."/>
            <person name="Shenoy N."/>
            <person name="Sisk P."/>
            <person name="Stolte C."/>
            <person name="Sykes S."/>
            <person name="Thomson T."/>
            <person name="Walk T."/>
            <person name="White J."/>
            <person name="Yandava C."/>
            <person name="Burger G."/>
            <person name="Gray M.W."/>
            <person name="Holland P.W.H."/>
            <person name="King N."/>
            <person name="Lang F.B.F."/>
            <person name="Roger A.J."/>
            <person name="Ruiz-Trillo I."/>
            <person name="Lander E."/>
            <person name="Nusbaum C."/>
        </authorList>
    </citation>
    <scope>NUCLEOTIDE SEQUENCE [LARGE SCALE GENOMIC DNA]</scope>
    <source>
        <strain evidence="2 3">ATCC 50062</strain>
    </source>
</reference>
<gene>
    <name evidence="2" type="ORF">AMSG_06512</name>
</gene>
<proteinExistence type="predicted"/>
<dbReference type="InterPro" id="IPR052809">
    <property type="entry name" value="Actin_polarity_regulatory"/>
</dbReference>
<dbReference type="Proteomes" id="UP000054408">
    <property type="component" value="Unassembled WGS sequence"/>
</dbReference>
<dbReference type="SMART" id="SM00185">
    <property type="entry name" value="ARM"/>
    <property type="match status" value="2"/>
</dbReference>
<dbReference type="Pfam" id="PF07792">
    <property type="entry name" value="Afi1"/>
    <property type="match status" value="1"/>
</dbReference>
<evidence type="ECO:0000313" key="2">
    <source>
        <dbReference type="EMBL" id="KNC51161.1"/>
    </source>
</evidence>
<dbReference type="STRING" id="461836.A0A0L0DGB4"/>
<feature type="domain" description="UDENN" evidence="1">
    <location>
        <begin position="1"/>
        <end position="457"/>
    </location>
</feature>
<dbReference type="RefSeq" id="XP_013756363.1">
    <property type="nucleotide sequence ID" value="XM_013900909.1"/>
</dbReference>
<sequence length="873" mass="92733">MGEFDILKGNTIGARWPPTASLVIDDEVLACLCLPDGAHIHEEDKTMFLIHPTPPDSAAAPLPSVVHSVRVSSQTPLFATSVFINIADESVDRGAIQLSMVAVARCPLFAEFGGILRHAVALAADLMRGRDVGLDGIHSRQDVLAAVYRELNRALQRELQVSVLGKTFHIGTLLDGGSASGNSLPLSTASRESNAEPVHLDETLSAIAASADGGSAPATPEPEWPVASYTGISLSALVRAFGPDTMVLWYALLLRRRVLFTGQPAQAVCNLVLAAPLLVAPLESLASRLAPYVCLQDTTPLDVAGGVCGSTNLLFATREEWYDVHGSLTTGSVACSSASSLSAIKPGSGDRKFIKNVLAGLSESRSEAWIRVQFANHTRAFLAGVEADTLRGTQAKYLSSFVSDELYRAYLVQEARRAAVAEANGSASEAAVSVADIRALVATLAKGDADVAPVRLQHMLFELDKVLSDVLHLEEVVRLGGVSAVTPFLSHGSAQVRKYAVSVLGKLAVSLPGQLALLQLDAVGDVLALVDDSRANVADAAAKCVLRMAQLFVGAQALVRASTLDICTRLVLAKKTPLTVRTSAARVLLEIYEQVPGVPVPAEEVIKAFHLQLYLESPELKVALYLLLDMWGASLPALPWTERVNRFLNALCVEDQLTRTDASCHILAQLGERRELALEFVARGGIEVVLQNLRPVVNIDILVTASFCLLTRLAATALGRRRMLHLLIVPKATTALGEVNPALAFVAAELLETLSQFEETAELVVADGGLEALAAAVVRALADPHVRALALPALTALRNIALFVPSAHPLLAEHTAGQGFELGRAGDNKQLDAQVSDILASVCALVDAGPTPAPDLRRSLVRRILLDKAKTVN</sequence>
<dbReference type="InterPro" id="IPR012860">
    <property type="entry name" value="Afi1_N"/>
</dbReference>
<organism evidence="2 3">
    <name type="scientific">Thecamonas trahens ATCC 50062</name>
    <dbReference type="NCBI Taxonomy" id="461836"/>
    <lineage>
        <taxon>Eukaryota</taxon>
        <taxon>Apusozoa</taxon>
        <taxon>Apusomonadida</taxon>
        <taxon>Apusomonadidae</taxon>
        <taxon>Thecamonas</taxon>
    </lineage>
</organism>
<accession>A0A0L0DGB4</accession>
<dbReference type="InterPro" id="IPR037516">
    <property type="entry name" value="Tripartite_DENN"/>
</dbReference>
<dbReference type="Gene3D" id="1.25.10.10">
    <property type="entry name" value="Leucine-rich Repeat Variant"/>
    <property type="match status" value="2"/>
</dbReference>
<dbReference type="InterPro" id="IPR016024">
    <property type="entry name" value="ARM-type_fold"/>
</dbReference>
<dbReference type="PANTHER" id="PTHR28245">
    <property type="entry name" value="ARF3-INTERACTING PROTEIN 1"/>
    <property type="match status" value="1"/>
</dbReference>
<dbReference type="GO" id="GO:0005886">
    <property type="term" value="C:plasma membrane"/>
    <property type="evidence" value="ECO:0007669"/>
    <property type="project" value="TreeGrafter"/>
</dbReference>
<protein>
    <recommendedName>
        <fullName evidence="1">UDENN domain-containing protein</fullName>
    </recommendedName>
</protein>
<evidence type="ECO:0000259" key="1">
    <source>
        <dbReference type="PROSITE" id="PS50211"/>
    </source>
</evidence>
<dbReference type="AlphaFoldDB" id="A0A0L0DGB4"/>
<evidence type="ECO:0000313" key="3">
    <source>
        <dbReference type="Proteomes" id="UP000054408"/>
    </source>
</evidence>
<dbReference type="InterPro" id="IPR000225">
    <property type="entry name" value="Armadillo"/>
</dbReference>
<dbReference type="PROSITE" id="PS50211">
    <property type="entry name" value="DENN"/>
    <property type="match status" value="1"/>
</dbReference>
<dbReference type="Pfam" id="PF08616">
    <property type="entry name" value="SPA"/>
    <property type="match status" value="1"/>
</dbReference>
<dbReference type="OrthoDB" id="66409at2759"/>
<keyword evidence="3" id="KW-1185">Reference proteome</keyword>
<dbReference type="SUPFAM" id="SSF48371">
    <property type="entry name" value="ARM repeat"/>
    <property type="match status" value="1"/>
</dbReference>
<dbReference type="InterPro" id="IPR011989">
    <property type="entry name" value="ARM-like"/>
</dbReference>
<dbReference type="GeneID" id="25565656"/>
<dbReference type="OMA" id="PDGAHIH"/>
<dbReference type="EMBL" id="GL349465">
    <property type="protein sequence ID" value="KNC51161.1"/>
    <property type="molecule type" value="Genomic_DNA"/>
</dbReference>